<feature type="compositionally biased region" description="Basic and acidic residues" evidence="1">
    <location>
        <begin position="61"/>
        <end position="74"/>
    </location>
</feature>
<organism evidence="2 3">
    <name type="scientific">Saccoglossus kowalevskii</name>
    <name type="common">Acorn worm</name>
    <dbReference type="NCBI Taxonomy" id="10224"/>
    <lineage>
        <taxon>Eukaryota</taxon>
        <taxon>Metazoa</taxon>
        <taxon>Hemichordata</taxon>
        <taxon>Enteropneusta</taxon>
        <taxon>Harrimaniidae</taxon>
        <taxon>Saccoglossus</taxon>
    </lineage>
</organism>
<keyword evidence="2" id="KW-1185">Reference proteome</keyword>
<dbReference type="Proteomes" id="UP000694865">
    <property type="component" value="Unplaced"/>
</dbReference>
<feature type="region of interest" description="Disordered" evidence="1">
    <location>
        <begin position="49"/>
        <end position="103"/>
    </location>
</feature>
<evidence type="ECO:0000313" key="2">
    <source>
        <dbReference type="Proteomes" id="UP000694865"/>
    </source>
</evidence>
<accession>A0ABM0MZS4</accession>
<evidence type="ECO:0000256" key="1">
    <source>
        <dbReference type="SAM" id="MobiDB-lite"/>
    </source>
</evidence>
<sequence length="238" mass="27397">MSEISVENVSTTEMDLNQDLDLGSNSGKYSLDIIDDVIIEEMEYPVLYEEDSDNDLDDSKDDFYKSETPGKDRDDNEAETCKSGTPDKEETCESGTPDKYGEKANFNQIPYGFQQRGHYEHNKMLTDLVDVTYNPRTREFIFLDTRGICTWNKDALENIVVRSMSYPKYQNRLLRKIIYARKYNVYFCLGKDFSLRVLNRDFDETCSVSSDLSSVMFILFNPVRDELITGGVKGTKVS</sequence>
<proteinExistence type="predicted"/>
<name>A0ABM0MZS4_SACKO</name>
<dbReference type="PANTHER" id="PTHR45532:SF3">
    <property type="match status" value="1"/>
</dbReference>
<protein>
    <submittedName>
        <fullName evidence="3">Uncharacterized protein LOC102809710</fullName>
    </submittedName>
</protein>
<feature type="compositionally biased region" description="Acidic residues" evidence="1">
    <location>
        <begin position="49"/>
        <end position="60"/>
    </location>
</feature>
<dbReference type="RefSeq" id="XP_006825515.1">
    <property type="nucleotide sequence ID" value="XM_006825452.1"/>
</dbReference>
<evidence type="ECO:0000313" key="3">
    <source>
        <dbReference type="RefSeq" id="XP_006825515.1"/>
    </source>
</evidence>
<feature type="compositionally biased region" description="Polar residues" evidence="1">
    <location>
        <begin position="1"/>
        <end position="15"/>
    </location>
</feature>
<reference evidence="3" key="1">
    <citation type="submission" date="2025-08" db="UniProtKB">
        <authorList>
            <consortium name="RefSeq"/>
        </authorList>
    </citation>
    <scope>IDENTIFICATION</scope>
    <source>
        <tissue evidence="3">Testes</tissue>
    </source>
</reference>
<feature type="region of interest" description="Disordered" evidence="1">
    <location>
        <begin position="1"/>
        <end position="25"/>
    </location>
</feature>
<dbReference type="PANTHER" id="PTHR45532">
    <property type="entry name" value="WD REPEAT-CONTAINING PROTEIN 97"/>
    <property type="match status" value="1"/>
</dbReference>
<dbReference type="GeneID" id="102809710"/>
<gene>
    <name evidence="3" type="primary">LOC102809710</name>
</gene>